<dbReference type="InterPro" id="IPR025269">
    <property type="entry name" value="SAM-like_dom"/>
</dbReference>
<dbReference type="GO" id="GO:0015074">
    <property type="term" value="P:DNA integration"/>
    <property type="evidence" value="ECO:0007669"/>
    <property type="project" value="InterPro"/>
</dbReference>
<dbReference type="InterPro" id="IPR010998">
    <property type="entry name" value="Integrase_recombinase_N"/>
</dbReference>
<gene>
    <name evidence="6" type="ORF">EV207_1153</name>
</gene>
<dbReference type="PANTHER" id="PTHR30349">
    <property type="entry name" value="PHAGE INTEGRASE-RELATED"/>
    <property type="match status" value="1"/>
</dbReference>
<sequence>MLLRFAYKEFYADKELQGLQGTTLKGYDMLFEDFIDFCEEQGISNIEDINTRVLKSFLSYCKKERDNGNTSLNTKLKNFNVFFNFLVSEELLVSNPAKPIKKFQEDISIQSFSDNEIKQMLSWLRRCKRRENTLHSVRNHTIFVVLLGTGMRIGELVNLRWSDIHYEKGYITVFGKTRRQETIPMTEKVERELAYWKSYCENKFDMVSSYVLVNQKNKPITVNAIKCFFKRLSKVMEFPESRVSAHTLRHTFARKFIENGGDVSVLSRILRHQNLQTTSRYLKFFSNTLAEDNEKYNALNDLNI</sequence>
<organism evidence="6 7">
    <name type="scientific">Scopulibacillus darangshiensis</name>
    <dbReference type="NCBI Taxonomy" id="442528"/>
    <lineage>
        <taxon>Bacteria</taxon>
        <taxon>Bacillati</taxon>
        <taxon>Bacillota</taxon>
        <taxon>Bacilli</taxon>
        <taxon>Bacillales</taxon>
        <taxon>Sporolactobacillaceae</taxon>
        <taxon>Scopulibacillus</taxon>
    </lineage>
</organism>
<dbReference type="OrthoDB" id="107900at2"/>
<dbReference type="PROSITE" id="PS51898">
    <property type="entry name" value="TYR_RECOMBINASE"/>
    <property type="match status" value="1"/>
</dbReference>
<dbReference type="InterPro" id="IPR002104">
    <property type="entry name" value="Integrase_catalytic"/>
</dbReference>
<evidence type="ECO:0000259" key="5">
    <source>
        <dbReference type="PROSITE" id="PS51900"/>
    </source>
</evidence>
<accession>A0A4R2P3R1</accession>
<dbReference type="Gene3D" id="1.10.150.130">
    <property type="match status" value="1"/>
</dbReference>
<dbReference type="InterPro" id="IPR044068">
    <property type="entry name" value="CB"/>
</dbReference>
<evidence type="ECO:0000313" key="6">
    <source>
        <dbReference type="EMBL" id="TCP28778.1"/>
    </source>
</evidence>
<feature type="domain" description="Tyr recombinase" evidence="4">
    <location>
        <begin position="107"/>
        <end position="294"/>
    </location>
</feature>
<dbReference type="RefSeq" id="WP_132746274.1">
    <property type="nucleotide sequence ID" value="NZ_SLXK01000015.1"/>
</dbReference>
<feature type="domain" description="Core-binding (CB)" evidence="5">
    <location>
        <begin position="1"/>
        <end position="87"/>
    </location>
</feature>
<evidence type="ECO:0000313" key="7">
    <source>
        <dbReference type="Proteomes" id="UP000295416"/>
    </source>
</evidence>
<reference evidence="6 7" key="1">
    <citation type="submission" date="2019-03" db="EMBL/GenBank/DDBJ databases">
        <title>Genomic Encyclopedia of Type Strains, Phase IV (KMG-IV): sequencing the most valuable type-strain genomes for metagenomic binning, comparative biology and taxonomic classification.</title>
        <authorList>
            <person name="Goeker M."/>
        </authorList>
    </citation>
    <scope>NUCLEOTIDE SEQUENCE [LARGE SCALE GENOMIC DNA]</scope>
    <source>
        <strain evidence="6 7">DSM 19377</strain>
    </source>
</reference>
<proteinExistence type="predicted"/>
<dbReference type="CDD" id="cd00397">
    <property type="entry name" value="DNA_BRE_C"/>
    <property type="match status" value="1"/>
</dbReference>
<keyword evidence="1 3" id="KW-0238">DNA-binding</keyword>
<dbReference type="GO" id="GO:0003677">
    <property type="term" value="F:DNA binding"/>
    <property type="evidence" value="ECO:0007669"/>
    <property type="project" value="UniProtKB-UniRule"/>
</dbReference>
<dbReference type="PROSITE" id="PS51900">
    <property type="entry name" value="CB"/>
    <property type="match status" value="1"/>
</dbReference>
<dbReference type="Pfam" id="PF13102">
    <property type="entry name" value="Phage_int_SAM_5"/>
    <property type="match status" value="1"/>
</dbReference>
<dbReference type="Gene3D" id="1.10.443.10">
    <property type="entry name" value="Intergrase catalytic core"/>
    <property type="match status" value="1"/>
</dbReference>
<dbReference type="SUPFAM" id="SSF56349">
    <property type="entry name" value="DNA breaking-rejoining enzymes"/>
    <property type="match status" value="1"/>
</dbReference>
<evidence type="ECO:0000259" key="4">
    <source>
        <dbReference type="PROSITE" id="PS51898"/>
    </source>
</evidence>
<protein>
    <submittedName>
        <fullName evidence="6">Integrase/recombinase XerD</fullName>
    </submittedName>
</protein>
<evidence type="ECO:0000256" key="3">
    <source>
        <dbReference type="PROSITE-ProRule" id="PRU01248"/>
    </source>
</evidence>
<evidence type="ECO:0000256" key="2">
    <source>
        <dbReference type="ARBA" id="ARBA00023172"/>
    </source>
</evidence>
<dbReference type="GO" id="GO:0006310">
    <property type="term" value="P:DNA recombination"/>
    <property type="evidence" value="ECO:0007669"/>
    <property type="project" value="UniProtKB-KW"/>
</dbReference>
<dbReference type="InterPro" id="IPR050090">
    <property type="entry name" value="Tyrosine_recombinase_XerCD"/>
</dbReference>
<name>A0A4R2P3R1_9BACL</name>
<comment type="caution">
    <text evidence="6">The sequence shown here is derived from an EMBL/GenBank/DDBJ whole genome shotgun (WGS) entry which is preliminary data.</text>
</comment>
<dbReference type="InterPro" id="IPR011010">
    <property type="entry name" value="DNA_brk_join_enz"/>
</dbReference>
<dbReference type="Pfam" id="PF00589">
    <property type="entry name" value="Phage_integrase"/>
    <property type="match status" value="1"/>
</dbReference>
<keyword evidence="2" id="KW-0233">DNA recombination</keyword>
<dbReference type="PANTHER" id="PTHR30349:SF82">
    <property type="entry name" value="INTEGRASE_RECOMBINASE YOEC-RELATED"/>
    <property type="match status" value="1"/>
</dbReference>
<dbReference type="InterPro" id="IPR013762">
    <property type="entry name" value="Integrase-like_cat_sf"/>
</dbReference>
<dbReference type="EMBL" id="SLXK01000015">
    <property type="protein sequence ID" value="TCP28778.1"/>
    <property type="molecule type" value="Genomic_DNA"/>
</dbReference>
<dbReference type="Proteomes" id="UP000295416">
    <property type="component" value="Unassembled WGS sequence"/>
</dbReference>
<keyword evidence="7" id="KW-1185">Reference proteome</keyword>
<evidence type="ECO:0000256" key="1">
    <source>
        <dbReference type="ARBA" id="ARBA00023125"/>
    </source>
</evidence>
<dbReference type="AlphaFoldDB" id="A0A4R2P3R1"/>